<keyword evidence="5" id="KW-1185">Reference proteome</keyword>
<organism evidence="6">
    <name type="scientific">Neodiprion lecontei</name>
    <name type="common">Redheaded pine sawfly</name>
    <dbReference type="NCBI Taxonomy" id="441921"/>
    <lineage>
        <taxon>Eukaryota</taxon>
        <taxon>Metazoa</taxon>
        <taxon>Ecdysozoa</taxon>
        <taxon>Arthropoda</taxon>
        <taxon>Hexapoda</taxon>
        <taxon>Insecta</taxon>
        <taxon>Pterygota</taxon>
        <taxon>Neoptera</taxon>
        <taxon>Endopterygota</taxon>
        <taxon>Hymenoptera</taxon>
        <taxon>Tenthredinoidea</taxon>
        <taxon>Diprionidae</taxon>
        <taxon>Diprioninae</taxon>
        <taxon>Neodiprion</taxon>
    </lineage>
</organism>
<dbReference type="AlphaFoldDB" id="A0A6J0C778"/>
<dbReference type="FunFam" id="3.40.1170.60:FF:000006">
    <property type="entry name" value="DNA polymerase iota"/>
    <property type="match status" value="1"/>
</dbReference>
<dbReference type="Gene3D" id="3.40.1170.60">
    <property type="match status" value="1"/>
</dbReference>
<evidence type="ECO:0000313" key="6">
    <source>
        <dbReference type="RefSeq" id="XP_015522250.1"/>
    </source>
</evidence>
<dbReference type="InterPro" id="IPR017961">
    <property type="entry name" value="DNA_pol_Y-fam_little_finger"/>
</dbReference>
<protein>
    <submittedName>
        <fullName evidence="6">DNA polymerase iota</fullName>
    </submittedName>
</protein>
<dbReference type="KEGG" id="nlo:107226078"/>
<dbReference type="Pfam" id="PF11799">
    <property type="entry name" value="IMS_C"/>
    <property type="match status" value="1"/>
</dbReference>
<dbReference type="SUPFAM" id="SSF56672">
    <property type="entry name" value="DNA/RNA polymerases"/>
    <property type="match status" value="1"/>
</dbReference>
<dbReference type="FunFam" id="3.30.1490.100:FF:000003">
    <property type="entry name" value="Polymerase (DNA directed) iota"/>
    <property type="match status" value="1"/>
</dbReference>
<evidence type="ECO:0000256" key="3">
    <source>
        <dbReference type="SAM" id="MobiDB-lite"/>
    </source>
</evidence>
<dbReference type="GO" id="GO:0003684">
    <property type="term" value="F:damaged DNA binding"/>
    <property type="evidence" value="ECO:0007669"/>
    <property type="project" value="InterPro"/>
</dbReference>
<dbReference type="OrthoDB" id="1747274at2759"/>
<feature type="compositionally biased region" description="Basic and acidic residues" evidence="3">
    <location>
        <begin position="582"/>
        <end position="600"/>
    </location>
</feature>
<comment type="similarity">
    <text evidence="1">Belongs to the DNA polymerase type-Y family.</text>
</comment>
<feature type="compositionally biased region" description="Low complexity" evidence="3">
    <location>
        <begin position="523"/>
        <end position="539"/>
    </location>
</feature>
<evidence type="ECO:0000259" key="4">
    <source>
        <dbReference type="PROSITE" id="PS50173"/>
    </source>
</evidence>
<dbReference type="InParanoid" id="A0A6J0C778"/>
<keyword evidence="2" id="KW-0237">DNA synthesis</keyword>
<dbReference type="GO" id="GO:0003887">
    <property type="term" value="F:DNA-directed DNA polymerase activity"/>
    <property type="evidence" value="ECO:0007669"/>
    <property type="project" value="InterPro"/>
</dbReference>
<dbReference type="SUPFAM" id="SSF100879">
    <property type="entry name" value="Lesion bypass DNA polymerase (Y-family), little finger domain"/>
    <property type="match status" value="1"/>
</dbReference>
<dbReference type="Gene3D" id="3.30.1490.100">
    <property type="entry name" value="DNA polymerase, Y-family, little finger domain"/>
    <property type="match status" value="1"/>
</dbReference>
<sequence length="663" mass="73154">MDISDTEEIARHPRSIVHLDIDCFYAQVEMLRHPELDGKPLGVQQKNIVVTSNYLARKFGVGKCMSVQEALRLCPGLSLIRGEDLSEYRRISTKISEILHQFTPLVERLGMDESFVDVSSMVERYENDKRDTDCRMKDGNSCDDDYDDCEDKPEQVVGNIFGMSEEECPCGCHARLAAASRIAADMRARIYKELHLTCSAGIGTNKLVAKLAGSLHKPNQQTVVYPCSGPALLTKIGPVSKIPGVGFKTDQLLAMNNIRTVEDMRRLSLEDLELKIGSDLARKLKDSAEGIDDSAVKPSGKPQSIGIEDGFKHVSLVVEVESRLGALLRRLTDLATEDGRIPVAMKVTVRKHDLNKPSTGKRETRQCALPQTLLPSTKGGIYDHGKMLILAMKLFHRAVDVSKPFHLTLLGVAFTKFEERVSGRSSITSFLRKQVAVQSVLDISSEEGISELDFPSARSNDTSTIPDVAISTVANATTATATTTVVSDVLLAVDSKDSGDEMTKCCSTPSPDRMITPPLNLHSPSMSSSSAEATSGGNSHNYLPNHRPHRHHHHRHLPRHHHHHHHRRQSPEEEDSSGEVEPSPKKTKLEVWLRGRRESPSNEMASLRLSPSSPMSSISPPPGTDPAVFKSLPIDLQTEISQSWSTSSKPKPNDILKYFIANK</sequence>
<dbReference type="GO" id="GO:0019985">
    <property type="term" value="P:translesion synthesis"/>
    <property type="evidence" value="ECO:0007669"/>
    <property type="project" value="TreeGrafter"/>
</dbReference>
<gene>
    <name evidence="6" type="primary">LOC107226078</name>
</gene>
<dbReference type="Proteomes" id="UP000829291">
    <property type="component" value="Chromosome 4"/>
</dbReference>
<dbReference type="PANTHER" id="PTHR46404">
    <property type="entry name" value="DNA POLYMERASE IOTA"/>
    <property type="match status" value="1"/>
</dbReference>
<dbReference type="Pfam" id="PF00817">
    <property type="entry name" value="IMS"/>
    <property type="match status" value="1"/>
</dbReference>
<evidence type="ECO:0000256" key="1">
    <source>
        <dbReference type="ARBA" id="ARBA00010945"/>
    </source>
</evidence>
<dbReference type="InterPro" id="IPR001126">
    <property type="entry name" value="UmuC"/>
</dbReference>
<dbReference type="Gene3D" id="1.10.150.20">
    <property type="entry name" value="5' to 3' exonuclease, C-terminal subdomain"/>
    <property type="match status" value="1"/>
</dbReference>
<dbReference type="InterPro" id="IPR053848">
    <property type="entry name" value="IMS_HHH_1"/>
</dbReference>
<feature type="domain" description="UmuC" evidence="4">
    <location>
        <begin position="16"/>
        <end position="246"/>
    </location>
</feature>
<dbReference type="PANTHER" id="PTHR46404:SF1">
    <property type="entry name" value="DNA POLYMERASE IOTA"/>
    <property type="match status" value="1"/>
</dbReference>
<dbReference type="GO" id="GO:0006281">
    <property type="term" value="P:DNA repair"/>
    <property type="evidence" value="ECO:0007669"/>
    <property type="project" value="InterPro"/>
</dbReference>
<name>A0A6J0C778_NEOLC</name>
<dbReference type="GeneID" id="107226078"/>
<dbReference type="CTD" id="11201"/>
<dbReference type="Gene3D" id="6.10.250.1630">
    <property type="match status" value="1"/>
</dbReference>
<dbReference type="Gene3D" id="3.30.70.270">
    <property type="match status" value="1"/>
</dbReference>
<dbReference type="PROSITE" id="PS50173">
    <property type="entry name" value="UMUC"/>
    <property type="match status" value="1"/>
</dbReference>
<dbReference type="InterPro" id="IPR043502">
    <property type="entry name" value="DNA/RNA_pol_sf"/>
</dbReference>
<dbReference type="Pfam" id="PF21999">
    <property type="entry name" value="IMS_HHH_1"/>
    <property type="match status" value="1"/>
</dbReference>
<accession>A0A6J0C778</accession>
<evidence type="ECO:0000313" key="5">
    <source>
        <dbReference type="Proteomes" id="UP000829291"/>
    </source>
</evidence>
<dbReference type="InterPro" id="IPR036775">
    <property type="entry name" value="DNA_pol_Y-fam_lit_finger_sf"/>
</dbReference>
<dbReference type="RefSeq" id="XP_015522250.1">
    <property type="nucleotide sequence ID" value="XM_015666764.2"/>
</dbReference>
<feature type="region of interest" description="Disordered" evidence="3">
    <location>
        <begin position="498"/>
        <end position="629"/>
    </location>
</feature>
<feature type="compositionally biased region" description="Basic residues" evidence="3">
    <location>
        <begin position="546"/>
        <end position="568"/>
    </location>
</feature>
<dbReference type="FunCoup" id="A0A6J0C778">
    <property type="interactions" value="1261"/>
</dbReference>
<dbReference type="InterPro" id="IPR043128">
    <property type="entry name" value="Rev_trsase/Diguanyl_cyclase"/>
</dbReference>
<evidence type="ECO:0000256" key="2">
    <source>
        <dbReference type="ARBA" id="ARBA00022634"/>
    </source>
</evidence>
<reference evidence="6" key="1">
    <citation type="submission" date="2025-08" db="UniProtKB">
        <authorList>
            <consortium name="RefSeq"/>
        </authorList>
    </citation>
    <scope>IDENTIFICATION</scope>
    <source>
        <tissue evidence="6">Thorax and Abdomen</tissue>
    </source>
</reference>
<proteinExistence type="inferred from homology"/>